<keyword evidence="7" id="KW-1185">Reference proteome</keyword>
<dbReference type="SMART" id="SM00164">
    <property type="entry name" value="TBC"/>
    <property type="match status" value="1"/>
</dbReference>
<dbReference type="Gene3D" id="2.30.29.30">
    <property type="entry name" value="Pleckstrin-homology domain (PH domain)/Phosphotyrosine-binding domain (PTB)"/>
    <property type="match status" value="1"/>
</dbReference>
<evidence type="ECO:0000256" key="2">
    <source>
        <dbReference type="ARBA" id="ARBA00023054"/>
    </source>
</evidence>
<evidence type="ECO:0000256" key="1">
    <source>
        <dbReference type="ARBA" id="ARBA00022468"/>
    </source>
</evidence>
<dbReference type="GO" id="GO:0005096">
    <property type="term" value="F:GTPase activator activity"/>
    <property type="evidence" value="ECO:0007669"/>
    <property type="project" value="UniProtKB-KW"/>
</dbReference>
<dbReference type="Gene3D" id="1.10.472.80">
    <property type="entry name" value="Ypt/Rab-GAP domain of gyp1p, domain 3"/>
    <property type="match status" value="1"/>
</dbReference>
<evidence type="ECO:0000313" key="8">
    <source>
        <dbReference type="RefSeq" id="XP_028287585.1"/>
    </source>
</evidence>
<dbReference type="Pfam" id="PF00169">
    <property type="entry name" value="PH"/>
    <property type="match status" value="1"/>
</dbReference>
<feature type="coiled-coil region" evidence="3">
    <location>
        <begin position="331"/>
        <end position="358"/>
    </location>
</feature>
<dbReference type="InterPro" id="IPR000195">
    <property type="entry name" value="Rab-GAP-TBC_dom"/>
</dbReference>
<evidence type="ECO:0000256" key="3">
    <source>
        <dbReference type="SAM" id="Coils"/>
    </source>
</evidence>
<dbReference type="InterPro" id="IPR011993">
    <property type="entry name" value="PH-like_dom_sf"/>
</dbReference>
<protein>
    <submittedName>
        <fullName evidence="8">TBC1 domain family member 2B</fullName>
    </submittedName>
</protein>
<dbReference type="Proteomes" id="UP000515145">
    <property type="component" value="Chromosome 19"/>
</dbReference>
<feature type="region of interest" description="Disordered" evidence="4">
    <location>
        <begin position="469"/>
        <end position="488"/>
    </location>
</feature>
<evidence type="ECO:0000259" key="5">
    <source>
        <dbReference type="PROSITE" id="PS50003"/>
    </source>
</evidence>
<dbReference type="PANTHER" id="PTHR47219:SF20">
    <property type="entry name" value="TBC1 DOMAIN FAMILY MEMBER 2B"/>
    <property type="match status" value="1"/>
</dbReference>
<proteinExistence type="predicted"/>
<dbReference type="FunFam" id="1.10.472.80:FF:000018">
    <property type="entry name" value="TBC1 domain family member 2B"/>
    <property type="match status" value="1"/>
</dbReference>
<dbReference type="SMART" id="SM00233">
    <property type="entry name" value="PH"/>
    <property type="match status" value="1"/>
</dbReference>
<feature type="coiled-coil region" evidence="3">
    <location>
        <begin position="416"/>
        <end position="450"/>
    </location>
</feature>
<dbReference type="PANTHER" id="PTHR47219">
    <property type="entry name" value="RAB GTPASE-ACTIVATING PROTEIN 1-LIKE"/>
    <property type="match status" value="1"/>
</dbReference>
<evidence type="ECO:0000256" key="4">
    <source>
        <dbReference type="SAM" id="MobiDB-lite"/>
    </source>
</evidence>
<dbReference type="FunFam" id="2.30.29.30:FF:000248">
    <property type="entry name" value="TBC1 domain family member 2A isoform X1"/>
    <property type="match status" value="1"/>
</dbReference>
<dbReference type="InterPro" id="IPR035969">
    <property type="entry name" value="Rab-GAP_TBC_sf"/>
</dbReference>
<dbReference type="SUPFAM" id="SSF47923">
    <property type="entry name" value="Ypt/Rab-GAP domain of gyp1p"/>
    <property type="match status" value="2"/>
</dbReference>
<dbReference type="InterPro" id="IPR050302">
    <property type="entry name" value="Rab_GAP_TBC_domain"/>
</dbReference>
<feature type="compositionally biased region" description="Polar residues" evidence="4">
    <location>
        <begin position="469"/>
        <end position="483"/>
    </location>
</feature>
<dbReference type="OrthoDB" id="294251at2759"/>
<dbReference type="AlphaFoldDB" id="A0A6P7KDI2"/>
<reference evidence="8" key="1">
    <citation type="submission" date="2025-08" db="UniProtKB">
        <authorList>
            <consortium name="RefSeq"/>
        </authorList>
    </citation>
    <scope>IDENTIFICATION</scope>
</reference>
<dbReference type="Pfam" id="PF00566">
    <property type="entry name" value="RabGAP-TBC"/>
    <property type="match status" value="1"/>
</dbReference>
<name>A0A6P7KDI2_9TELE</name>
<evidence type="ECO:0000313" key="7">
    <source>
        <dbReference type="Proteomes" id="UP000515145"/>
    </source>
</evidence>
<dbReference type="GeneID" id="114452463"/>
<dbReference type="InParanoid" id="A0A6P7KDI2"/>
<keyword evidence="1" id="KW-0343">GTPase activation</keyword>
<feature type="compositionally biased region" description="Polar residues" evidence="4">
    <location>
        <begin position="141"/>
        <end position="153"/>
    </location>
</feature>
<feature type="domain" description="PH" evidence="5">
    <location>
        <begin position="38"/>
        <end position="135"/>
    </location>
</feature>
<dbReference type="GO" id="GO:0005829">
    <property type="term" value="C:cytosol"/>
    <property type="evidence" value="ECO:0007669"/>
    <property type="project" value="UniProtKB-ARBA"/>
</dbReference>
<dbReference type="FunCoup" id="A0A6P7KDI2">
    <property type="interactions" value="472"/>
</dbReference>
<dbReference type="SUPFAM" id="SSF50729">
    <property type="entry name" value="PH domain-like"/>
    <property type="match status" value="1"/>
</dbReference>
<dbReference type="RefSeq" id="XP_028287585.1">
    <property type="nucleotide sequence ID" value="XM_028431784.1"/>
</dbReference>
<dbReference type="Gene3D" id="1.10.8.270">
    <property type="entry name" value="putative rabgap domain of human tbc1 domain family member 14 like domains"/>
    <property type="match status" value="1"/>
</dbReference>
<dbReference type="GO" id="GO:0031267">
    <property type="term" value="F:small GTPase binding"/>
    <property type="evidence" value="ECO:0007669"/>
    <property type="project" value="TreeGrafter"/>
</dbReference>
<feature type="domain" description="Rab-GAP TBC" evidence="6">
    <location>
        <begin position="671"/>
        <end position="865"/>
    </location>
</feature>
<dbReference type="CTD" id="23102"/>
<feature type="region of interest" description="Disordered" evidence="4">
    <location>
        <begin position="141"/>
        <end position="165"/>
    </location>
</feature>
<dbReference type="GO" id="GO:0031410">
    <property type="term" value="C:cytoplasmic vesicle"/>
    <property type="evidence" value="ECO:0007669"/>
    <property type="project" value="UniProtKB-ARBA"/>
</dbReference>
<gene>
    <name evidence="8" type="primary">tbc1d2b</name>
</gene>
<evidence type="ECO:0000259" key="6">
    <source>
        <dbReference type="PROSITE" id="PS50086"/>
    </source>
</evidence>
<dbReference type="CDD" id="cd01265">
    <property type="entry name" value="PH_TBC1D2A"/>
    <property type="match status" value="1"/>
</dbReference>
<feature type="compositionally biased region" description="Polar residues" evidence="4">
    <location>
        <begin position="388"/>
        <end position="401"/>
    </location>
</feature>
<dbReference type="PROSITE" id="PS50003">
    <property type="entry name" value="PH_DOMAIN"/>
    <property type="match status" value="1"/>
</dbReference>
<dbReference type="InterPro" id="IPR001849">
    <property type="entry name" value="PH_domain"/>
</dbReference>
<dbReference type="FunFam" id="1.10.10.750:FF:000018">
    <property type="entry name" value="TBC domaincontaining protein"/>
    <property type="match status" value="1"/>
</dbReference>
<organism evidence="7 8">
    <name type="scientific">Parambassis ranga</name>
    <name type="common">Indian glassy fish</name>
    <dbReference type="NCBI Taxonomy" id="210632"/>
    <lineage>
        <taxon>Eukaryota</taxon>
        <taxon>Metazoa</taxon>
        <taxon>Chordata</taxon>
        <taxon>Craniata</taxon>
        <taxon>Vertebrata</taxon>
        <taxon>Euteleostomi</taxon>
        <taxon>Actinopterygii</taxon>
        <taxon>Neopterygii</taxon>
        <taxon>Teleostei</taxon>
        <taxon>Neoteleostei</taxon>
        <taxon>Acanthomorphata</taxon>
        <taxon>Ovalentaria</taxon>
        <taxon>Ambassidae</taxon>
        <taxon>Parambassis</taxon>
    </lineage>
</organism>
<sequence length="972" mass="111770">MHEEEDGSEANSCAASRTFSPCRSLDVTEAAGAAKEQSSKLCGYLNKLSGKGPLRGYKPRWFVYDPRKCYLYYFKTPQDALPLGHIEVGDACFLYDVEGEEGQFEIRTAEKEFLLKAPSRQVMNYWLQQLQQKRWEYSNTRGTGQRDSWSSPTLPYPPTGLVGKDNDAVFTEKPCENMEKVRSDFAMEAETDDGGMVGIQTARGTSAVSTNPLNFSLKNFGTELRNSMSYLRPGRAVDSRRSVFYTSNSNSSSTEEWEMLDAPPKDFPEHKHHPETHRHSFGSAFDFVRNSSRPKRPLLRDMKSAGRFGRNPETLAAECNGNKPPEMQLRLQSQQEELGQMQQEQVKLREELASQKELVRLLQQTLRTSQCERPTVLRPALAPDSPEGSDQSQTSAVTQEEVTQLDALLQERDEQIQSLCGHMERLALEKESLQQELKGLKIKVGEINDQLGMLMETIQAKDEVIIKLSQQSSEQSRNPNEAGSPTLHRDQQELDILKDSLQGYKSQNRFLNKEILELTVLHRNSESREKALEAKCTALEAKLCQVESKYLVLLQEVKTPVCSSSEQNPAHEVISRLLEDALQAESSDQHEHPIFKPNTVSEYDVYGFKTVPEEEEEEEKLVAKVRALELKSLSMTDQEVSVGVKWENYLASTMNRDLVRSPELKALIRCGVPHEHRSLVWRWCVSFHVKKFRDHLAPDYYETLLNVVREKPNPASKQIELDLLRTLPNNKHYASPSAAGIQKLRNVLLAFSWRNPDIGYCQGLNRLAAIALLYLDQEDAFWTLIAIVEVFMPRDYYTKTLLGSQVDQRVFKDLMSEKLPRLHAHFELHKVDFSLITFNWFLVVFVDSVVSDILFKIWDAFLFEGPKIIFRCALALFKYKEEEFLKLQDSTAIFKYLRCFTRTILDSRKLMNIAFLDMNPFPMRQIQNRRSFHLEKVRLELTELEAIRQTFLRERETSQDRRSFVSDDEEDN</sequence>
<feature type="region of interest" description="Disordered" evidence="4">
    <location>
        <begin position="373"/>
        <end position="401"/>
    </location>
</feature>
<keyword evidence="2 3" id="KW-0175">Coiled coil</keyword>
<dbReference type="FunFam" id="1.10.8.270:FF:000014">
    <property type="entry name" value="Putative TBC1 domain family member 2B"/>
    <property type="match status" value="1"/>
</dbReference>
<dbReference type="PROSITE" id="PS50086">
    <property type="entry name" value="TBC_RABGAP"/>
    <property type="match status" value="1"/>
</dbReference>
<accession>A0A6P7KDI2</accession>